<dbReference type="PANTHER" id="PTHR23252:SF24">
    <property type="entry name" value="TRANSMEMBRANE PROTEIN 145"/>
    <property type="match status" value="1"/>
</dbReference>
<proteinExistence type="predicted"/>
<comment type="caution">
    <text evidence="4">The sequence shown here is derived from an EMBL/GenBank/DDBJ whole genome shotgun (WGS) entry which is preliminary data.</text>
</comment>
<keyword evidence="6" id="KW-1185">Reference proteome</keyword>
<feature type="region of interest" description="Disordered" evidence="1">
    <location>
        <begin position="395"/>
        <end position="424"/>
    </location>
</feature>
<dbReference type="EMBL" id="CAXDID020000356">
    <property type="protein sequence ID" value="CAL6081820.1"/>
    <property type="molecule type" value="Genomic_DNA"/>
</dbReference>
<dbReference type="InterPro" id="IPR019336">
    <property type="entry name" value="GPR180/TMEM145_TM"/>
</dbReference>
<dbReference type="Pfam" id="PF10192">
    <property type="entry name" value="GPR180-TMEM145_TM"/>
    <property type="match status" value="1"/>
</dbReference>
<dbReference type="InterPro" id="IPR047831">
    <property type="entry name" value="GPR180/TMEM145"/>
</dbReference>
<gene>
    <name evidence="4" type="ORF">HINF_LOCUS11991</name>
    <name evidence="5" type="ORF">HINF_LOCUS60612</name>
</gene>
<feature type="transmembrane region" description="Helical" evidence="2">
    <location>
        <begin position="178"/>
        <end position="200"/>
    </location>
</feature>
<evidence type="ECO:0000256" key="1">
    <source>
        <dbReference type="SAM" id="MobiDB-lite"/>
    </source>
</evidence>
<dbReference type="PANTHER" id="PTHR23252">
    <property type="entry name" value="INTIMAL THICKNESS RECEPTOR-RELATED"/>
    <property type="match status" value="1"/>
</dbReference>
<dbReference type="GO" id="GO:0007186">
    <property type="term" value="P:G protein-coupled receptor signaling pathway"/>
    <property type="evidence" value="ECO:0007669"/>
    <property type="project" value="InterPro"/>
</dbReference>
<organism evidence="4">
    <name type="scientific">Hexamita inflata</name>
    <dbReference type="NCBI Taxonomy" id="28002"/>
    <lineage>
        <taxon>Eukaryota</taxon>
        <taxon>Metamonada</taxon>
        <taxon>Diplomonadida</taxon>
        <taxon>Hexamitidae</taxon>
        <taxon>Hexamitinae</taxon>
        <taxon>Hexamita</taxon>
    </lineage>
</organism>
<feature type="transmembrane region" description="Helical" evidence="2">
    <location>
        <begin position="289"/>
        <end position="308"/>
    </location>
</feature>
<evidence type="ECO:0000259" key="3">
    <source>
        <dbReference type="Pfam" id="PF10192"/>
    </source>
</evidence>
<dbReference type="GO" id="GO:0019236">
    <property type="term" value="P:response to pheromone"/>
    <property type="evidence" value="ECO:0007669"/>
    <property type="project" value="InterPro"/>
</dbReference>
<evidence type="ECO:0000313" key="4">
    <source>
        <dbReference type="EMBL" id="CAI9924346.1"/>
    </source>
</evidence>
<sequence length="424" mass="48476">MLSLIVTYSKYIDATLKDEKPGWYYLGRFVFNGRKSDGRITINVPGIAKDTPLLLYSDANTDWSAVWKSRKDCKKVSSSKYATKIITKDSQVLVIEKTPAPSFWYLAIANCDKKVNTKGQIHLEDLEWNEPSLSYNTEFDFSEQDEIEVTTAFTLLFGALFMQQLYNFFMKMRPGRHMFVHLVTISTGLQCIGYVVRLIWCTQYAQTGKGYAWQCISNLLVITADVLMVLIALFIGQGYLISYPQIQHKAVTWSLFGVTAGLAFSMAIYCIVVRDDPVYAYNLETIPGILYNISRMACAAFFTYTILTNRMKETYRERKALYLVLFIIYLCVLAGPFVSFCFAFIYPRWFRETNVLLMTRMLDFVAVVVIVYLTNPDSIADNFRVQGIVTVSEPKMGGLKQGENSEDSVEIKLPDFPAKDEKQY</sequence>
<reference evidence="5 6" key="2">
    <citation type="submission" date="2024-07" db="EMBL/GenBank/DDBJ databases">
        <authorList>
            <person name="Akdeniz Z."/>
        </authorList>
    </citation>
    <scope>NUCLEOTIDE SEQUENCE [LARGE SCALE GENOMIC DNA]</scope>
</reference>
<name>A0AA86NRZ3_9EUKA</name>
<evidence type="ECO:0000256" key="2">
    <source>
        <dbReference type="SAM" id="Phobius"/>
    </source>
</evidence>
<evidence type="ECO:0000313" key="5">
    <source>
        <dbReference type="EMBL" id="CAL6081820.1"/>
    </source>
</evidence>
<dbReference type="Proteomes" id="UP001642409">
    <property type="component" value="Unassembled WGS sequence"/>
</dbReference>
<keyword evidence="2 4" id="KW-0812">Transmembrane</keyword>
<keyword evidence="2" id="KW-0472">Membrane</keyword>
<reference evidence="4" key="1">
    <citation type="submission" date="2023-06" db="EMBL/GenBank/DDBJ databases">
        <authorList>
            <person name="Kurt Z."/>
        </authorList>
    </citation>
    <scope>NUCLEOTIDE SEQUENCE</scope>
</reference>
<keyword evidence="2" id="KW-1133">Transmembrane helix</keyword>
<feature type="transmembrane region" description="Helical" evidence="2">
    <location>
        <begin position="220"/>
        <end position="241"/>
    </location>
</feature>
<dbReference type="EMBL" id="CATOUU010000310">
    <property type="protein sequence ID" value="CAI9924346.1"/>
    <property type="molecule type" value="Genomic_DNA"/>
</dbReference>
<accession>A0AA86NRZ3</accession>
<feature type="transmembrane region" description="Helical" evidence="2">
    <location>
        <begin position="253"/>
        <end position="274"/>
    </location>
</feature>
<feature type="transmembrane region" description="Helical" evidence="2">
    <location>
        <begin position="320"/>
        <end position="345"/>
    </location>
</feature>
<evidence type="ECO:0000313" key="6">
    <source>
        <dbReference type="Proteomes" id="UP001642409"/>
    </source>
</evidence>
<protein>
    <submittedName>
        <fullName evidence="4">Rhodopsin-like GPCR transmembrane domain-containing protein</fullName>
    </submittedName>
    <submittedName>
        <fullName evidence="5">Rhodopsin-like_GPCR transmembrane domain-containing protein</fullName>
    </submittedName>
</protein>
<feature type="compositionally biased region" description="Basic and acidic residues" evidence="1">
    <location>
        <begin position="409"/>
        <end position="424"/>
    </location>
</feature>
<dbReference type="AlphaFoldDB" id="A0AA86NRZ3"/>
<feature type="domain" description="GPR180/TMEM145 transmembrane" evidence="3">
    <location>
        <begin position="153"/>
        <end position="369"/>
    </location>
</feature>